<dbReference type="OrthoDB" id="338816at2759"/>
<feature type="coiled-coil region" evidence="1">
    <location>
        <begin position="201"/>
        <end position="228"/>
    </location>
</feature>
<sequence>MNVLDELTQISSQIKAFAFEDSAYNLSALGIKSSSYNPAPPFIVRPPNEQEARLVVPENKQVCDEVLKRFNVNSSYNINSGKPMNRKEIEDFYNKTVDLADICGLEDVNDRIDLFANQYQELLKTKDIAAKEMEKYVPSTKLINKTMNMEKLEDELSSLIAQKTELEYEISNQEILYQEKCSVYESLKILDSQTNPITIENTQLDENLEAKTKELQELLEENNLQIKNDSDGIYMDMQLDWIVEKIENSLETQPNDNRNYSIIDYCNALQNVIQSWDVDVYSYKTLDWIHDTIINSTIALLADIDKDQSFSNGVNCSLVYKYAHLIRILVNGNRSAKNSNNGPRLFGNENSLVENSNWMDKLELQKELVKLHVLESIDAYQFTQIVYPLLGKKLIAVSNNDQQNTQKIKTTWND</sequence>
<keyword evidence="3" id="KW-1185">Reference proteome</keyword>
<protein>
    <submittedName>
        <fullName evidence="2">Uncharacterized protein</fullName>
    </submittedName>
</protein>
<dbReference type="EMBL" id="MBFT01000472">
    <property type="protein sequence ID" value="PVU90601.1"/>
    <property type="molecule type" value="Genomic_DNA"/>
</dbReference>
<keyword evidence="1" id="KW-0175">Coiled coil</keyword>
<reference evidence="2 3" key="1">
    <citation type="journal article" date="2018" name="MBio">
        <title>Comparative Genomics Reveals the Core Gene Toolbox for the Fungus-Insect Symbiosis.</title>
        <authorList>
            <person name="Wang Y."/>
            <person name="Stata M."/>
            <person name="Wang W."/>
            <person name="Stajich J.E."/>
            <person name="White M.M."/>
            <person name="Moncalvo J.M."/>
        </authorList>
    </citation>
    <scope>NUCLEOTIDE SEQUENCE [LARGE SCALE GENOMIC DNA]</scope>
    <source>
        <strain evidence="2 3">AUS-77-4</strain>
    </source>
</reference>
<proteinExistence type="predicted"/>
<name>A0A2T9YE41_9FUNG</name>
<comment type="caution">
    <text evidence="2">The sequence shown here is derived from an EMBL/GenBank/DDBJ whole genome shotgun (WGS) entry which is preliminary data.</text>
</comment>
<gene>
    <name evidence="2" type="ORF">BB559_004558</name>
</gene>
<evidence type="ECO:0000313" key="3">
    <source>
        <dbReference type="Proteomes" id="UP000245699"/>
    </source>
</evidence>
<dbReference type="AlphaFoldDB" id="A0A2T9YE41"/>
<organism evidence="2 3">
    <name type="scientific">Furculomyces boomerangus</name>
    <dbReference type="NCBI Taxonomy" id="61424"/>
    <lineage>
        <taxon>Eukaryota</taxon>
        <taxon>Fungi</taxon>
        <taxon>Fungi incertae sedis</taxon>
        <taxon>Zoopagomycota</taxon>
        <taxon>Kickxellomycotina</taxon>
        <taxon>Harpellomycetes</taxon>
        <taxon>Harpellales</taxon>
        <taxon>Harpellaceae</taxon>
        <taxon>Furculomyces</taxon>
    </lineage>
</organism>
<accession>A0A2T9YE41</accession>
<evidence type="ECO:0000256" key="1">
    <source>
        <dbReference type="SAM" id="Coils"/>
    </source>
</evidence>
<dbReference type="Proteomes" id="UP000245699">
    <property type="component" value="Unassembled WGS sequence"/>
</dbReference>
<evidence type="ECO:0000313" key="2">
    <source>
        <dbReference type="EMBL" id="PVU90601.1"/>
    </source>
</evidence>
<feature type="coiled-coil region" evidence="1">
    <location>
        <begin position="105"/>
        <end position="169"/>
    </location>
</feature>